<organism evidence="5 6">
    <name type="scientific">Endosaccharibacter trunci</name>
    <dbReference type="NCBI Taxonomy" id="2812733"/>
    <lineage>
        <taxon>Bacteria</taxon>
        <taxon>Pseudomonadati</taxon>
        <taxon>Pseudomonadota</taxon>
        <taxon>Alphaproteobacteria</taxon>
        <taxon>Acetobacterales</taxon>
        <taxon>Acetobacteraceae</taxon>
        <taxon>Endosaccharibacter</taxon>
    </lineage>
</organism>
<feature type="domain" description="Gfo/Idh/MocA-like oxidoreductase C-terminal" evidence="4">
    <location>
        <begin position="133"/>
        <end position="324"/>
    </location>
</feature>
<dbReference type="InterPro" id="IPR004104">
    <property type="entry name" value="Gfo/Idh/MocA-like_OxRdtase_C"/>
</dbReference>
<dbReference type="EMBL" id="JAMSKV010000010">
    <property type="protein sequence ID" value="MCQ8279136.1"/>
    <property type="molecule type" value="Genomic_DNA"/>
</dbReference>
<dbReference type="InterPro" id="IPR000683">
    <property type="entry name" value="Gfo/Idh/MocA-like_OxRdtase_N"/>
</dbReference>
<evidence type="ECO:0000256" key="1">
    <source>
        <dbReference type="ARBA" id="ARBA00010928"/>
    </source>
</evidence>
<evidence type="ECO:0000313" key="5">
    <source>
        <dbReference type="EMBL" id="MCQ8279136.1"/>
    </source>
</evidence>
<reference evidence="5 6" key="1">
    <citation type="submission" date="2022-06" db="EMBL/GenBank/DDBJ databases">
        <title>Endosaccharibacter gen. nov., sp. nov., endophytic bacteria isolated from sugarcane.</title>
        <authorList>
            <person name="Pitiwittayakul N."/>
            <person name="Yukphan P."/>
            <person name="Charoenyingcharoen P."/>
            <person name="Tanasupawat S."/>
        </authorList>
    </citation>
    <scope>NUCLEOTIDE SEQUENCE [LARGE SCALE GENOMIC DNA]</scope>
    <source>
        <strain evidence="5 6">KSS8</strain>
    </source>
</reference>
<dbReference type="Gene3D" id="3.40.50.720">
    <property type="entry name" value="NAD(P)-binding Rossmann-like Domain"/>
    <property type="match status" value="1"/>
</dbReference>
<sequence length="330" mass="35515">MISVALLGAGRIGALHGRNIVASRRARFAAIADAFPATADALGQELNVPVRGVDEILDDRSIQAVIICSPTDTHAELIERAAAAGKAVFCEKPVDLSAQRIRDCLQKVQASGATVMIGFNRRFDPHFAELQQRLHAGEIGDVELVTILSRDPAPPPVSYIERSGGLFRDMMIHDFDMARFLLGEEPLEVHAVGSALVDPAIGAAGDVDTAAVLLKTASGRICQISNSRRATYGYDQRIEVHGAKGMLRAQNLHSSAVEHADGSGFRSAPVMDFFLERYTPAYRRELDAFFDCIENGTEPNPSGEDGLRAQILADAATKSAQTGQAQRIDP</sequence>
<dbReference type="InterPro" id="IPR030827">
    <property type="entry name" value="Myo_inos_IolG"/>
</dbReference>
<dbReference type="RefSeq" id="WP_422864623.1">
    <property type="nucleotide sequence ID" value="NZ_JAMSKV010000010.1"/>
</dbReference>
<protein>
    <submittedName>
        <fullName evidence="5">Inositol 2-dehydrogenase</fullName>
        <ecNumber evidence="5">1.1.1.18</ecNumber>
    </submittedName>
</protein>
<evidence type="ECO:0000259" key="3">
    <source>
        <dbReference type="Pfam" id="PF01408"/>
    </source>
</evidence>
<evidence type="ECO:0000313" key="6">
    <source>
        <dbReference type="Proteomes" id="UP001524587"/>
    </source>
</evidence>
<keyword evidence="6" id="KW-1185">Reference proteome</keyword>
<comment type="similarity">
    <text evidence="1">Belongs to the Gfo/Idh/MocA family.</text>
</comment>
<dbReference type="Pfam" id="PF01408">
    <property type="entry name" value="GFO_IDH_MocA"/>
    <property type="match status" value="1"/>
</dbReference>
<evidence type="ECO:0000256" key="2">
    <source>
        <dbReference type="ARBA" id="ARBA00023002"/>
    </source>
</evidence>
<dbReference type="NCBIfam" id="TIGR04380">
    <property type="entry name" value="myo_inos_iolG"/>
    <property type="match status" value="1"/>
</dbReference>
<proteinExistence type="inferred from homology"/>
<name>A0ABT1WAJ5_9PROT</name>
<dbReference type="PANTHER" id="PTHR42840:SF3">
    <property type="entry name" value="BINDING ROSSMANN FOLD OXIDOREDUCTASE, PUTATIVE (AFU_ORTHOLOGUE AFUA_2G10240)-RELATED"/>
    <property type="match status" value="1"/>
</dbReference>
<dbReference type="Proteomes" id="UP001524587">
    <property type="component" value="Unassembled WGS sequence"/>
</dbReference>
<keyword evidence="2 5" id="KW-0560">Oxidoreductase</keyword>
<dbReference type="PANTHER" id="PTHR42840">
    <property type="entry name" value="NAD(P)-BINDING ROSSMANN-FOLD SUPERFAMILY PROTEIN-RELATED"/>
    <property type="match status" value="1"/>
</dbReference>
<dbReference type="SUPFAM" id="SSF51735">
    <property type="entry name" value="NAD(P)-binding Rossmann-fold domains"/>
    <property type="match status" value="1"/>
</dbReference>
<dbReference type="GO" id="GO:0050112">
    <property type="term" value="F:inositol 2-dehydrogenase (NAD+) activity"/>
    <property type="evidence" value="ECO:0007669"/>
    <property type="project" value="UniProtKB-EC"/>
</dbReference>
<feature type="domain" description="Gfo/Idh/MocA-like oxidoreductase N-terminal" evidence="3">
    <location>
        <begin position="2"/>
        <end position="119"/>
    </location>
</feature>
<dbReference type="Gene3D" id="3.30.360.10">
    <property type="entry name" value="Dihydrodipicolinate Reductase, domain 2"/>
    <property type="match status" value="1"/>
</dbReference>
<dbReference type="EC" id="1.1.1.18" evidence="5"/>
<evidence type="ECO:0000259" key="4">
    <source>
        <dbReference type="Pfam" id="PF02894"/>
    </source>
</evidence>
<comment type="caution">
    <text evidence="5">The sequence shown here is derived from an EMBL/GenBank/DDBJ whole genome shotgun (WGS) entry which is preliminary data.</text>
</comment>
<accession>A0ABT1WAJ5</accession>
<gene>
    <name evidence="5" type="primary">iolG</name>
    <name evidence="5" type="ORF">NFI95_11845</name>
</gene>
<dbReference type="InterPro" id="IPR036291">
    <property type="entry name" value="NAD(P)-bd_dom_sf"/>
</dbReference>
<dbReference type="SUPFAM" id="SSF55347">
    <property type="entry name" value="Glyceraldehyde-3-phosphate dehydrogenase-like, C-terminal domain"/>
    <property type="match status" value="1"/>
</dbReference>
<dbReference type="Pfam" id="PF02894">
    <property type="entry name" value="GFO_IDH_MocA_C"/>
    <property type="match status" value="1"/>
</dbReference>